<dbReference type="InterPro" id="IPR011050">
    <property type="entry name" value="Pectin_lyase_fold/virulence"/>
</dbReference>
<sequence>MRSGKKLSLHIKEYRGDQAQARPRKSRAIFALNMDVSGGNVTITESGATRGYGGSVGVGAVHAANVDVSGGNVTIKQSEAAESGGTGEWVVFLVLYSYGTGGAISAGNMMIVSGGSVSITESTAFDGDGGAIDAVNDMNVSGGNVTITKSQATRGGCIYIEDDFMQSGGAVSLEGCRAIREGGGIFSSRNITMGEMATLTIRDTLADRGGGIMTTWMHNKARRLHVSNCSATSHGGCVYVRARAELAAPLSLSGCIAKGTGGGIYAQGKLVSPQISCTDCHAPTSACFHLESGEASIESLILRSRSLLGPASPSIIVATGHDAVVTLGTADCREVPGCALPVAQMQLARLLCQRGESRQSLADGTACRECPAGQIRLVAVDKARLCLGSQSGTVNYNYRVLS</sequence>
<dbReference type="EMBL" id="CAJNJA010008640">
    <property type="protein sequence ID" value="CAE7238786.1"/>
    <property type="molecule type" value="Genomic_DNA"/>
</dbReference>
<name>A0A812L4G8_9DINO</name>
<comment type="caution">
    <text evidence="1">The sequence shown here is derived from an EMBL/GenBank/DDBJ whole genome shotgun (WGS) entry which is preliminary data.</text>
</comment>
<dbReference type="SUPFAM" id="SSF51126">
    <property type="entry name" value="Pectin lyase-like"/>
    <property type="match status" value="1"/>
</dbReference>
<dbReference type="AlphaFoldDB" id="A0A812L4G8"/>
<organism evidence="1 2">
    <name type="scientific">Symbiodinium necroappetens</name>
    <dbReference type="NCBI Taxonomy" id="1628268"/>
    <lineage>
        <taxon>Eukaryota</taxon>
        <taxon>Sar</taxon>
        <taxon>Alveolata</taxon>
        <taxon>Dinophyceae</taxon>
        <taxon>Suessiales</taxon>
        <taxon>Symbiodiniaceae</taxon>
        <taxon>Symbiodinium</taxon>
    </lineage>
</organism>
<evidence type="ECO:0008006" key="3">
    <source>
        <dbReference type="Google" id="ProtNLM"/>
    </source>
</evidence>
<proteinExistence type="predicted"/>
<accession>A0A812L4G8</accession>
<evidence type="ECO:0000313" key="2">
    <source>
        <dbReference type="Proteomes" id="UP000601435"/>
    </source>
</evidence>
<evidence type="ECO:0000313" key="1">
    <source>
        <dbReference type="EMBL" id="CAE7238786.1"/>
    </source>
</evidence>
<dbReference type="Proteomes" id="UP000601435">
    <property type="component" value="Unassembled WGS sequence"/>
</dbReference>
<protein>
    <recommendedName>
        <fullName evidence="3">Right handed beta helix domain-containing protein</fullName>
    </recommendedName>
</protein>
<dbReference type="OrthoDB" id="421972at2759"/>
<dbReference type="InterPro" id="IPR006626">
    <property type="entry name" value="PbH1"/>
</dbReference>
<keyword evidence="2" id="KW-1185">Reference proteome</keyword>
<reference evidence="1" key="1">
    <citation type="submission" date="2021-02" db="EMBL/GenBank/DDBJ databases">
        <authorList>
            <person name="Dougan E. K."/>
            <person name="Rhodes N."/>
            <person name="Thang M."/>
            <person name="Chan C."/>
        </authorList>
    </citation>
    <scope>NUCLEOTIDE SEQUENCE</scope>
</reference>
<gene>
    <name evidence="1" type="ORF">SNEC2469_LOCUS4170</name>
</gene>
<dbReference type="SMART" id="SM00710">
    <property type="entry name" value="PbH1"/>
    <property type="match status" value="5"/>
</dbReference>